<dbReference type="Proteomes" id="UP001215598">
    <property type="component" value="Unassembled WGS sequence"/>
</dbReference>
<organism evidence="2 3">
    <name type="scientific">Mycena metata</name>
    <dbReference type="NCBI Taxonomy" id="1033252"/>
    <lineage>
        <taxon>Eukaryota</taxon>
        <taxon>Fungi</taxon>
        <taxon>Dikarya</taxon>
        <taxon>Basidiomycota</taxon>
        <taxon>Agaricomycotina</taxon>
        <taxon>Agaricomycetes</taxon>
        <taxon>Agaricomycetidae</taxon>
        <taxon>Agaricales</taxon>
        <taxon>Marasmiineae</taxon>
        <taxon>Mycenaceae</taxon>
        <taxon>Mycena</taxon>
    </lineage>
</organism>
<dbReference type="AlphaFoldDB" id="A0AAD7DNB5"/>
<protein>
    <submittedName>
        <fullName evidence="2">Uncharacterized protein</fullName>
    </submittedName>
</protein>
<dbReference type="EMBL" id="JARKIB010000654">
    <property type="protein sequence ID" value="KAJ7695557.1"/>
    <property type="molecule type" value="Genomic_DNA"/>
</dbReference>
<feature type="compositionally biased region" description="Low complexity" evidence="1">
    <location>
        <begin position="263"/>
        <end position="299"/>
    </location>
</feature>
<name>A0AAD7DNB5_9AGAR</name>
<feature type="region of interest" description="Disordered" evidence="1">
    <location>
        <begin position="226"/>
        <end position="250"/>
    </location>
</feature>
<evidence type="ECO:0000313" key="2">
    <source>
        <dbReference type="EMBL" id="KAJ7695557.1"/>
    </source>
</evidence>
<feature type="region of interest" description="Disordered" evidence="1">
    <location>
        <begin position="263"/>
        <end position="301"/>
    </location>
</feature>
<evidence type="ECO:0000256" key="1">
    <source>
        <dbReference type="SAM" id="MobiDB-lite"/>
    </source>
</evidence>
<accession>A0AAD7DNB5</accession>
<comment type="caution">
    <text evidence="2">The sequence shown here is derived from an EMBL/GenBank/DDBJ whole genome shotgun (WGS) entry which is preliminary data.</text>
</comment>
<evidence type="ECO:0000313" key="3">
    <source>
        <dbReference type="Proteomes" id="UP001215598"/>
    </source>
</evidence>
<reference evidence="2" key="1">
    <citation type="submission" date="2023-03" db="EMBL/GenBank/DDBJ databases">
        <title>Massive genome expansion in bonnet fungi (Mycena s.s.) driven by repeated elements and novel gene families across ecological guilds.</title>
        <authorList>
            <consortium name="Lawrence Berkeley National Laboratory"/>
            <person name="Harder C.B."/>
            <person name="Miyauchi S."/>
            <person name="Viragh M."/>
            <person name="Kuo A."/>
            <person name="Thoen E."/>
            <person name="Andreopoulos B."/>
            <person name="Lu D."/>
            <person name="Skrede I."/>
            <person name="Drula E."/>
            <person name="Henrissat B."/>
            <person name="Morin E."/>
            <person name="Kohler A."/>
            <person name="Barry K."/>
            <person name="LaButti K."/>
            <person name="Morin E."/>
            <person name="Salamov A."/>
            <person name="Lipzen A."/>
            <person name="Mereny Z."/>
            <person name="Hegedus B."/>
            <person name="Baldrian P."/>
            <person name="Stursova M."/>
            <person name="Weitz H."/>
            <person name="Taylor A."/>
            <person name="Grigoriev I.V."/>
            <person name="Nagy L.G."/>
            <person name="Martin F."/>
            <person name="Kauserud H."/>
        </authorList>
    </citation>
    <scope>NUCLEOTIDE SEQUENCE</scope>
    <source>
        <strain evidence="2">CBHHK182m</strain>
    </source>
</reference>
<proteinExistence type="predicted"/>
<keyword evidence="3" id="KW-1185">Reference proteome</keyword>
<gene>
    <name evidence="2" type="ORF">B0H16DRAFT_1904052</name>
</gene>
<sequence length="346" mass="35623">MPRSDGTAVTASASLLPSTIFTTLSLLHPCPTSTIHSFGVPTPHASVLSSFVCVKVGPEKGVISCCVSVLDHPAIGNWWYWWPIGVIPANTERASAPTPPSTLAATPAAPSAPLVTTPAVPSTSLAAATPATTCSNVVRAISPHASANIPSLTPTADLPFLAPMIALLCAYSDVTPGAAANAAKVAKQIREDHAFALALATPLPSSPTPSEEVQYNALVAPSSPSARFQASSSRSPSNSSSSSRPFPTSSSSLSLASSSSSLASSSRPFPMSSSSSSLTSTSSSSSSPFSPFPTSSSGSSKRKAFVEFIELYDTEDDDEVQVVSCGRFVKKEPVTPKRRRVSSPDL</sequence>